<keyword evidence="1" id="KW-0560">Oxidoreductase</keyword>
<dbReference type="Pfam" id="PF10728">
    <property type="entry name" value="DUF2520"/>
    <property type="match status" value="1"/>
</dbReference>
<accession>A0A378JFH7</accession>
<evidence type="ECO:0000313" key="4">
    <source>
        <dbReference type="EMBL" id="STX49945.1"/>
    </source>
</evidence>
<dbReference type="GO" id="GO:0016491">
    <property type="term" value="F:oxidoreductase activity"/>
    <property type="evidence" value="ECO:0007669"/>
    <property type="project" value="UniProtKB-KW"/>
</dbReference>
<gene>
    <name evidence="4" type="ORF">NCTC13316_00007</name>
</gene>
<dbReference type="SUPFAM" id="SSF51735">
    <property type="entry name" value="NAD(P)-binding Rossmann-fold domains"/>
    <property type="match status" value="1"/>
</dbReference>
<dbReference type="Gene3D" id="1.10.1040.20">
    <property type="entry name" value="ProC-like, C-terminal domain"/>
    <property type="match status" value="1"/>
</dbReference>
<dbReference type="EMBL" id="UGOD01000001">
    <property type="protein sequence ID" value="STX49945.1"/>
    <property type="molecule type" value="Genomic_DNA"/>
</dbReference>
<dbReference type="OrthoDB" id="8650434at2"/>
<keyword evidence="5" id="KW-1185">Reference proteome</keyword>
<dbReference type="InterPro" id="IPR019665">
    <property type="entry name" value="OxRdtase/DH_put_Rossmann_dom"/>
</dbReference>
<dbReference type="InterPro" id="IPR037108">
    <property type="entry name" value="TM1727-like_C_sf"/>
</dbReference>
<dbReference type="Proteomes" id="UP000254794">
    <property type="component" value="Unassembled WGS sequence"/>
</dbReference>
<dbReference type="InterPro" id="IPR008927">
    <property type="entry name" value="6-PGluconate_DH-like_C_sf"/>
</dbReference>
<evidence type="ECO:0000313" key="5">
    <source>
        <dbReference type="Proteomes" id="UP000254794"/>
    </source>
</evidence>
<reference evidence="4 5" key="1">
    <citation type="submission" date="2018-06" db="EMBL/GenBank/DDBJ databases">
        <authorList>
            <consortium name="Pathogen Informatics"/>
            <person name="Doyle S."/>
        </authorList>
    </citation>
    <scope>NUCLEOTIDE SEQUENCE [LARGE SCALE GENOMIC DNA]</scope>
    <source>
        <strain evidence="4 5">NCTC13316</strain>
    </source>
</reference>
<dbReference type="SUPFAM" id="SSF48179">
    <property type="entry name" value="6-phosphogluconate dehydrogenase C-terminal domain-like"/>
    <property type="match status" value="1"/>
</dbReference>
<dbReference type="InterPro" id="IPR018931">
    <property type="entry name" value="DUF2520"/>
</dbReference>
<dbReference type="Gene3D" id="3.40.50.720">
    <property type="entry name" value="NAD(P)-binding Rossmann-like Domain"/>
    <property type="match status" value="1"/>
</dbReference>
<dbReference type="PANTHER" id="PTHR40459">
    <property type="entry name" value="CONSERVED HYPOTHETICAL ALANINE AND LEUCINE RICH PROTEIN"/>
    <property type="match status" value="1"/>
</dbReference>
<evidence type="ECO:0000259" key="2">
    <source>
        <dbReference type="Pfam" id="PF10727"/>
    </source>
</evidence>
<dbReference type="InterPro" id="IPR036291">
    <property type="entry name" value="NAD(P)-bd_dom_sf"/>
</dbReference>
<dbReference type="Pfam" id="PF10727">
    <property type="entry name" value="Rossmann-like"/>
    <property type="match status" value="1"/>
</dbReference>
<name>A0A378JFH7_9GAMM</name>
<feature type="domain" description="DUF2520" evidence="3">
    <location>
        <begin position="140"/>
        <end position="265"/>
    </location>
</feature>
<dbReference type="RefSeq" id="WP_115329426.1">
    <property type="nucleotide sequence ID" value="NZ_CAAAHP010000003.1"/>
</dbReference>
<evidence type="ECO:0000256" key="1">
    <source>
        <dbReference type="ARBA" id="ARBA00023002"/>
    </source>
</evidence>
<dbReference type="PANTHER" id="PTHR40459:SF1">
    <property type="entry name" value="CONSERVED HYPOTHETICAL ALANINE AND LEUCINE RICH PROTEIN"/>
    <property type="match status" value="1"/>
</dbReference>
<feature type="domain" description="Putative oxidoreductase/dehydrogenase Rossmann-like" evidence="2">
    <location>
        <begin position="7"/>
        <end position="121"/>
    </location>
</feature>
<protein>
    <submittedName>
        <fullName evidence="4">Uncharacterized conserved protein</fullName>
    </submittedName>
</protein>
<sequence>MQSLFFNLIGAGRLGKNLALSLVSSGQISLRAILNKKFSSAEQTQSLVNQGKPLISIMDLPSADITFITTPDDDIALIALELAQKKIVRPGSTVVHCSGVLSSEVLKPLQEQGCYIASFHPLKAFRADVVDQNCFKNCDCAIEGDEQAIVILSTLFKPLGANLVTVDASKKILYHAAAVLAANHLVTLAAQAIELFVAAGIAEQEAKPIITRLMQTSLTNIQCAPSLTAALTGPLVRGDINTIAKHINAQKNLPTLSLYKLLSLKTLPLTNLSLTQKNLLINMLTE</sequence>
<evidence type="ECO:0000259" key="3">
    <source>
        <dbReference type="Pfam" id="PF10728"/>
    </source>
</evidence>
<proteinExistence type="predicted"/>
<dbReference type="AlphaFoldDB" id="A0A378JFH7"/>
<organism evidence="4 5">
    <name type="scientific">Legionella busanensis</name>
    <dbReference type="NCBI Taxonomy" id="190655"/>
    <lineage>
        <taxon>Bacteria</taxon>
        <taxon>Pseudomonadati</taxon>
        <taxon>Pseudomonadota</taxon>
        <taxon>Gammaproteobacteria</taxon>
        <taxon>Legionellales</taxon>
        <taxon>Legionellaceae</taxon>
        <taxon>Legionella</taxon>
    </lineage>
</organism>